<evidence type="ECO:0000256" key="1">
    <source>
        <dbReference type="SAM" id="MobiDB-lite"/>
    </source>
</evidence>
<evidence type="ECO:0000313" key="3">
    <source>
        <dbReference type="Proteomes" id="UP000184111"/>
    </source>
</evidence>
<sequence>MALTRVAGPGSRPRRRPHPPHHRICERLQPRHPGRSSPPGRRPLSAPLARPWITNADRGATPADLSPDKGALPCDPRAARRLIPEFWNGWPGAGPVPATDPPRAARTASRPHATIPSAPNSPPRTPLPPSSRRARQGWMRGKSACRSPAAAWLTCRSAAHPPAAAHGPSHAPSHGLSHGALHAPLPPPTRPRLLPGCPLPPRLARGGAAARARPGALFPWPSAPPSISTVVAGAERRARGSLRPVYFSVAGQRPFFKGSCTGRCALVARLAGTSKPPQTIPVGPLVATVPLRARARLEPR</sequence>
<dbReference type="EMBL" id="FRBI01000061">
    <property type="protein sequence ID" value="SHN38148.1"/>
    <property type="molecule type" value="Genomic_DNA"/>
</dbReference>
<accession>A0A1M7R0C7</accession>
<feature type="region of interest" description="Disordered" evidence="1">
    <location>
        <begin position="1"/>
        <end position="73"/>
    </location>
</feature>
<name>A0A1M7R0C7_9ACTN</name>
<gene>
    <name evidence="2" type="ORF">SAMN05216499_1617</name>
</gene>
<protein>
    <submittedName>
        <fullName evidence="2">Uncharacterized protein</fullName>
    </submittedName>
</protein>
<feature type="region of interest" description="Disordered" evidence="1">
    <location>
        <begin position="89"/>
        <end position="143"/>
    </location>
</feature>
<feature type="compositionally biased region" description="Basic residues" evidence="1">
    <location>
        <begin position="12"/>
        <end position="22"/>
    </location>
</feature>
<keyword evidence="3" id="KW-1185">Reference proteome</keyword>
<feature type="compositionally biased region" description="Low complexity" evidence="1">
    <location>
        <begin position="191"/>
        <end position="200"/>
    </location>
</feature>
<proteinExistence type="predicted"/>
<feature type="compositionally biased region" description="Low complexity" evidence="1">
    <location>
        <begin position="35"/>
        <end position="51"/>
    </location>
</feature>
<feature type="compositionally biased region" description="Low complexity" evidence="1">
    <location>
        <begin position="95"/>
        <end position="118"/>
    </location>
</feature>
<organism evidence="2 3">
    <name type="scientific">Actinacidiphila paucisporea</name>
    <dbReference type="NCBI Taxonomy" id="310782"/>
    <lineage>
        <taxon>Bacteria</taxon>
        <taxon>Bacillati</taxon>
        <taxon>Actinomycetota</taxon>
        <taxon>Actinomycetes</taxon>
        <taxon>Kitasatosporales</taxon>
        <taxon>Streptomycetaceae</taxon>
        <taxon>Actinacidiphila</taxon>
    </lineage>
</organism>
<dbReference type="Proteomes" id="UP000184111">
    <property type="component" value="Unassembled WGS sequence"/>
</dbReference>
<dbReference type="AlphaFoldDB" id="A0A1M7R0C7"/>
<reference evidence="2 3" key="1">
    <citation type="submission" date="2016-11" db="EMBL/GenBank/DDBJ databases">
        <authorList>
            <person name="Jaros S."/>
            <person name="Januszkiewicz K."/>
            <person name="Wedrychowicz H."/>
        </authorList>
    </citation>
    <scope>NUCLEOTIDE SEQUENCE [LARGE SCALE GENOMIC DNA]</scope>
    <source>
        <strain evidence="2 3">CGMCC 4.2025</strain>
    </source>
</reference>
<feature type="compositionally biased region" description="Pro residues" evidence="1">
    <location>
        <begin position="119"/>
        <end position="129"/>
    </location>
</feature>
<feature type="compositionally biased region" description="Low complexity" evidence="1">
    <location>
        <begin position="160"/>
        <end position="183"/>
    </location>
</feature>
<feature type="region of interest" description="Disordered" evidence="1">
    <location>
        <begin position="160"/>
        <end position="200"/>
    </location>
</feature>
<evidence type="ECO:0000313" key="2">
    <source>
        <dbReference type="EMBL" id="SHN38148.1"/>
    </source>
</evidence>